<dbReference type="InterPro" id="IPR001254">
    <property type="entry name" value="Trypsin_dom"/>
</dbReference>
<reference evidence="11" key="1">
    <citation type="journal article" date="2019" name="bioRxiv">
        <title>The Genome of the Zebra Mussel, Dreissena polymorpha: A Resource for Invasive Species Research.</title>
        <authorList>
            <person name="McCartney M.A."/>
            <person name="Auch B."/>
            <person name="Kono T."/>
            <person name="Mallez S."/>
            <person name="Zhang Y."/>
            <person name="Obille A."/>
            <person name="Becker A."/>
            <person name="Abrahante J.E."/>
            <person name="Garbe J."/>
            <person name="Badalamenti J.P."/>
            <person name="Herman A."/>
            <person name="Mangelson H."/>
            <person name="Liachko I."/>
            <person name="Sullivan S."/>
            <person name="Sone E.D."/>
            <person name="Koren S."/>
            <person name="Silverstein K.A.T."/>
            <person name="Beckman K.B."/>
            <person name="Gohl D.M."/>
        </authorList>
    </citation>
    <scope>NUCLEOTIDE SEQUENCE</scope>
    <source>
        <strain evidence="11">Duluth1</strain>
        <tissue evidence="11">Whole animal</tissue>
    </source>
</reference>
<keyword evidence="6" id="KW-0720">Serine protease</keyword>
<dbReference type="InterPro" id="IPR001314">
    <property type="entry name" value="Peptidase_S1A"/>
</dbReference>
<evidence type="ECO:0000256" key="3">
    <source>
        <dbReference type="ARBA" id="ARBA00022670"/>
    </source>
</evidence>
<keyword evidence="7" id="KW-0865">Zymogen</keyword>
<evidence type="ECO:0000256" key="9">
    <source>
        <dbReference type="SAM" id="SignalP"/>
    </source>
</evidence>
<evidence type="ECO:0000256" key="5">
    <source>
        <dbReference type="ARBA" id="ARBA00022801"/>
    </source>
</evidence>
<evidence type="ECO:0000256" key="2">
    <source>
        <dbReference type="ARBA" id="ARBA00022525"/>
    </source>
</evidence>
<keyword evidence="3" id="KW-0645">Protease</keyword>
<dbReference type="GO" id="GO:0004252">
    <property type="term" value="F:serine-type endopeptidase activity"/>
    <property type="evidence" value="ECO:0007669"/>
    <property type="project" value="InterPro"/>
</dbReference>
<reference evidence="11" key="2">
    <citation type="submission" date="2020-11" db="EMBL/GenBank/DDBJ databases">
        <authorList>
            <person name="McCartney M.A."/>
            <person name="Auch B."/>
            <person name="Kono T."/>
            <person name="Mallez S."/>
            <person name="Becker A."/>
            <person name="Gohl D.M."/>
            <person name="Silverstein K.A.T."/>
            <person name="Koren S."/>
            <person name="Bechman K.B."/>
            <person name="Herman A."/>
            <person name="Abrahante J.E."/>
            <person name="Garbe J."/>
        </authorList>
    </citation>
    <scope>NUCLEOTIDE SEQUENCE</scope>
    <source>
        <strain evidence="11">Duluth1</strain>
        <tissue evidence="11">Whole animal</tissue>
    </source>
</reference>
<dbReference type="CDD" id="cd00190">
    <property type="entry name" value="Tryp_SPc"/>
    <property type="match status" value="1"/>
</dbReference>
<dbReference type="InterPro" id="IPR043504">
    <property type="entry name" value="Peptidase_S1_PA_chymotrypsin"/>
</dbReference>
<comment type="caution">
    <text evidence="11">The sequence shown here is derived from an EMBL/GenBank/DDBJ whole genome shotgun (WGS) entry which is preliminary data.</text>
</comment>
<feature type="domain" description="Peptidase S1" evidence="10">
    <location>
        <begin position="104"/>
        <end position="357"/>
    </location>
</feature>
<dbReference type="SUPFAM" id="SSF50494">
    <property type="entry name" value="Trypsin-like serine proteases"/>
    <property type="match status" value="1"/>
</dbReference>
<dbReference type="Proteomes" id="UP000828390">
    <property type="component" value="Unassembled WGS sequence"/>
</dbReference>
<dbReference type="PROSITE" id="PS00134">
    <property type="entry name" value="TRYPSIN_HIS"/>
    <property type="match status" value="1"/>
</dbReference>
<dbReference type="PANTHER" id="PTHR24253">
    <property type="entry name" value="TRANSMEMBRANE PROTEASE SERINE"/>
    <property type="match status" value="1"/>
</dbReference>
<dbReference type="SMART" id="SM00020">
    <property type="entry name" value="Tryp_SPc"/>
    <property type="match status" value="1"/>
</dbReference>
<evidence type="ECO:0000256" key="4">
    <source>
        <dbReference type="ARBA" id="ARBA00022729"/>
    </source>
</evidence>
<organism evidence="11 12">
    <name type="scientific">Dreissena polymorpha</name>
    <name type="common">Zebra mussel</name>
    <name type="synonym">Mytilus polymorpha</name>
    <dbReference type="NCBI Taxonomy" id="45954"/>
    <lineage>
        <taxon>Eukaryota</taxon>
        <taxon>Metazoa</taxon>
        <taxon>Spiralia</taxon>
        <taxon>Lophotrochozoa</taxon>
        <taxon>Mollusca</taxon>
        <taxon>Bivalvia</taxon>
        <taxon>Autobranchia</taxon>
        <taxon>Heteroconchia</taxon>
        <taxon>Euheterodonta</taxon>
        <taxon>Imparidentia</taxon>
        <taxon>Neoheterodontei</taxon>
        <taxon>Myida</taxon>
        <taxon>Dreissenoidea</taxon>
        <taxon>Dreissenidae</taxon>
        <taxon>Dreissena</taxon>
    </lineage>
</organism>
<dbReference type="GO" id="GO:0005576">
    <property type="term" value="C:extracellular region"/>
    <property type="evidence" value="ECO:0007669"/>
    <property type="project" value="UniProtKB-SubCell"/>
</dbReference>
<feature type="chain" id="PRO_5039000274" description="Peptidase S1 domain-containing protein" evidence="9">
    <location>
        <begin position="23"/>
        <end position="358"/>
    </location>
</feature>
<dbReference type="FunFam" id="2.40.10.10:FF:000146">
    <property type="entry name" value="Serine protease 53"/>
    <property type="match status" value="1"/>
</dbReference>
<name>A0A9D4JPL2_DREPO</name>
<keyword evidence="5" id="KW-0378">Hydrolase</keyword>
<evidence type="ECO:0000256" key="8">
    <source>
        <dbReference type="ARBA" id="ARBA00023157"/>
    </source>
</evidence>
<evidence type="ECO:0000313" key="11">
    <source>
        <dbReference type="EMBL" id="KAH3816243.1"/>
    </source>
</evidence>
<evidence type="ECO:0000313" key="12">
    <source>
        <dbReference type="Proteomes" id="UP000828390"/>
    </source>
</evidence>
<dbReference type="Gene3D" id="2.40.10.10">
    <property type="entry name" value="Trypsin-like serine proteases"/>
    <property type="match status" value="1"/>
</dbReference>
<evidence type="ECO:0000256" key="6">
    <source>
        <dbReference type="ARBA" id="ARBA00022825"/>
    </source>
</evidence>
<feature type="signal peptide" evidence="9">
    <location>
        <begin position="1"/>
        <end position="22"/>
    </location>
</feature>
<dbReference type="InterPro" id="IPR018114">
    <property type="entry name" value="TRYPSIN_HIS"/>
</dbReference>
<dbReference type="GO" id="GO:0006508">
    <property type="term" value="P:proteolysis"/>
    <property type="evidence" value="ECO:0007669"/>
    <property type="project" value="UniProtKB-KW"/>
</dbReference>
<accession>A0A9D4JPL2</accession>
<keyword evidence="12" id="KW-1185">Reference proteome</keyword>
<dbReference type="EMBL" id="JAIWYP010000005">
    <property type="protein sequence ID" value="KAH3816243.1"/>
    <property type="molecule type" value="Genomic_DNA"/>
</dbReference>
<evidence type="ECO:0000256" key="1">
    <source>
        <dbReference type="ARBA" id="ARBA00004613"/>
    </source>
</evidence>
<dbReference type="PANTHER" id="PTHR24253:SF153">
    <property type="entry name" value="SERINE PROTEASE HEPSIN"/>
    <property type="match status" value="1"/>
</dbReference>
<sequence length="358" mass="40373">MNAYKISLFFVWTYLLLDTAEGIPFSLCEYIINGSTCETTCQYEVRHQWGIPLCMNGEKCCLPSYLVPRLRPRTTTTTTAAPDMEPILESTCGRGRPLSRIRRVIGGQRSQQGAWPWQVAIRHFTGLYLCGGVVIRHRWVLTAAHCFQGQTDARHLRVYAGDQTLSFERNGRSKTKNIRRIIQHDDFRSNVAENITDPRTGLASLIRRHHHDIALVELEEPLVYNERLSPACLPNPNQVTAPLAPNSCWVYGWGEDNNRQEGPIAHLSEVNGDMLHSNECSRRWGANFTDDVVCFTTGDRGPCKGDSGGGMTCTYGNDVSVLEGIISWGREDCIHDDHPSVMTRVASYIEWINSFINQ</sequence>
<proteinExistence type="predicted"/>
<keyword evidence="2" id="KW-0964">Secreted</keyword>
<comment type="subcellular location">
    <subcellularLocation>
        <location evidence="1">Secreted</location>
    </subcellularLocation>
</comment>
<keyword evidence="8" id="KW-1015">Disulfide bond</keyword>
<dbReference type="InterPro" id="IPR009003">
    <property type="entry name" value="Peptidase_S1_PA"/>
</dbReference>
<dbReference type="Pfam" id="PF00089">
    <property type="entry name" value="Trypsin"/>
    <property type="match status" value="1"/>
</dbReference>
<dbReference type="OrthoDB" id="5918597at2759"/>
<keyword evidence="4 9" id="KW-0732">Signal</keyword>
<evidence type="ECO:0000259" key="10">
    <source>
        <dbReference type="PROSITE" id="PS50240"/>
    </source>
</evidence>
<protein>
    <recommendedName>
        <fullName evidence="10">Peptidase S1 domain-containing protein</fullName>
    </recommendedName>
</protein>
<evidence type="ECO:0000256" key="7">
    <source>
        <dbReference type="ARBA" id="ARBA00023145"/>
    </source>
</evidence>
<dbReference type="PRINTS" id="PR00722">
    <property type="entry name" value="CHYMOTRYPSIN"/>
</dbReference>
<gene>
    <name evidence="11" type="ORF">DPMN_117756</name>
</gene>
<dbReference type="PROSITE" id="PS50240">
    <property type="entry name" value="TRYPSIN_DOM"/>
    <property type="match status" value="1"/>
</dbReference>
<dbReference type="AlphaFoldDB" id="A0A9D4JPL2"/>